<evidence type="ECO:0000256" key="3">
    <source>
        <dbReference type="ARBA" id="ARBA00022889"/>
    </source>
</evidence>
<feature type="non-terminal residue" evidence="9">
    <location>
        <position position="62"/>
    </location>
</feature>
<keyword evidence="2" id="KW-0812">Transmembrane</keyword>
<keyword evidence="5" id="KW-0472">Membrane</keyword>
<protein>
    <recommendedName>
        <fullName evidence="8">Cadherin domain-containing protein</fullName>
    </recommendedName>
</protein>
<name>A0A401TFH0_CHIPU</name>
<dbReference type="GO" id="GO:0007156">
    <property type="term" value="P:homophilic cell adhesion via plasma membrane adhesion molecules"/>
    <property type="evidence" value="ECO:0007669"/>
    <property type="project" value="InterPro"/>
</dbReference>
<evidence type="ECO:0000256" key="7">
    <source>
        <dbReference type="PROSITE-ProRule" id="PRU00043"/>
    </source>
</evidence>
<dbReference type="Proteomes" id="UP000287033">
    <property type="component" value="Unassembled WGS sequence"/>
</dbReference>
<feature type="domain" description="Cadherin" evidence="8">
    <location>
        <begin position="2"/>
        <end position="50"/>
    </location>
</feature>
<evidence type="ECO:0000256" key="2">
    <source>
        <dbReference type="ARBA" id="ARBA00022692"/>
    </source>
</evidence>
<keyword evidence="4" id="KW-1133">Transmembrane helix</keyword>
<keyword evidence="7" id="KW-0106">Calcium</keyword>
<feature type="non-terminal residue" evidence="9">
    <location>
        <position position="1"/>
    </location>
</feature>
<dbReference type="SUPFAM" id="SSF49313">
    <property type="entry name" value="Cadherin-like"/>
    <property type="match status" value="1"/>
</dbReference>
<dbReference type="GO" id="GO:0016020">
    <property type="term" value="C:membrane"/>
    <property type="evidence" value="ECO:0007669"/>
    <property type="project" value="UniProtKB-SubCell"/>
</dbReference>
<evidence type="ECO:0000256" key="4">
    <source>
        <dbReference type="ARBA" id="ARBA00022989"/>
    </source>
</evidence>
<evidence type="ECO:0000259" key="8">
    <source>
        <dbReference type="PROSITE" id="PS50268"/>
    </source>
</evidence>
<sequence length="62" mass="6790">EISSRVTFDRELQASHQVTVLVQDSGTPPRSVTGSVYVMVLDENDSPPTFSNVPMGKELIVQ</sequence>
<evidence type="ECO:0000313" key="9">
    <source>
        <dbReference type="EMBL" id="GCC41378.1"/>
    </source>
</evidence>
<evidence type="ECO:0000313" key="10">
    <source>
        <dbReference type="Proteomes" id="UP000287033"/>
    </source>
</evidence>
<dbReference type="STRING" id="137246.A0A401TFH0"/>
<comment type="subcellular location">
    <subcellularLocation>
        <location evidence="1">Membrane</location>
    </subcellularLocation>
</comment>
<dbReference type="CDD" id="cd11304">
    <property type="entry name" value="Cadherin_repeat"/>
    <property type="match status" value="1"/>
</dbReference>
<evidence type="ECO:0000256" key="5">
    <source>
        <dbReference type="ARBA" id="ARBA00023136"/>
    </source>
</evidence>
<keyword evidence="3" id="KW-0130">Cell adhesion</keyword>
<evidence type="ECO:0000256" key="6">
    <source>
        <dbReference type="ARBA" id="ARBA00023180"/>
    </source>
</evidence>
<gene>
    <name evidence="9" type="ORF">chiPu_0025505</name>
</gene>
<dbReference type="Gene3D" id="2.60.40.60">
    <property type="entry name" value="Cadherins"/>
    <property type="match status" value="1"/>
</dbReference>
<proteinExistence type="predicted"/>
<dbReference type="PROSITE" id="PS50268">
    <property type="entry name" value="CADHERIN_2"/>
    <property type="match status" value="1"/>
</dbReference>
<organism evidence="9 10">
    <name type="scientific">Chiloscyllium punctatum</name>
    <name type="common">Brownbanded bambooshark</name>
    <name type="synonym">Hemiscyllium punctatum</name>
    <dbReference type="NCBI Taxonomy" id="137246"/>
    <lineage>
        <taxon>Eukaryota</taxon>
        <taxon>Metazoa</taxon>
        <taxon>Chordata</taxon>
        <taxon>Craniata</taxon>
        <taxon>Vertebrata</taxon>
        <taxon>Chondrichthyes</taxon>
        <taxon>Elasmobranchii</taxon>
        <taxon>Galeomorphii</taxon>
        <taxon>Galeoidea</taxon>
        <taxon>Orectolobiformes</taxon>
        <taxon>Hemiscylliidae</taxon>
        <taxon>Chiloscyllium</taxon>
    </lineage>
</organism>
<keyword evidence="10" id="KW-1185">Reference proteome</keyword>
<dbReference type="OrthoDB" id="6252479at2759"/>
<keyword evidence="6" id="KW-0325">Glycoprotein</keyword>
<dbReference type="AlphaFoldDB" id="A0A401TFH0"/>
<dbReference type="GO" id="GO:0005509">
    <property type="term" value="F:calcium ion binding"/>
    <property type="evidence" value="ECO:0007669"/>
    <property type="project" value="UniProtKB-UniRule"/>
</dbReference>
<dbReference type="InterPro" id="IPR002126">
    <property type="entry name" value="Cadherin-like_dom"/>
</dbReference>
<reference evidence="9 10" key="1">
    <citation type="journal article" date="2018" name="Nat. Ecol. Evol.">
        <title>Shark genomes provide insights into elasmobranch evolution and the origin of vertebrates.</title>
        <authorList>
            <person name="Hara Y"/>
            <person name="Yamaguchi K"/>
            <person name="Onimaru K"/>
            <person name="Kadota M"/>
            <person name="Koyanagi M"/>
            <person name="Keeley SD"/>
            <person name="Tatsumi K"/>
            <person name="Tanaka K"/>
            <person name="Motone F"/>
            <person name="Kageyama Y"/>
            <person name="Nozu R"/>
            <person name="Adachi N"/>
            <person name="Nishimura O"/>
            <person name="Nakagawa R"/>
            <person name="Tanegashima C"/>
            <person name="Kiyatake I"/>
            <person name="Matsumoto R"/>
            <person name="Murakumo K"/>
            <person name="Nishida K"/>
            <person name="Terakita A"/>
            <person name="Kuratani S"/>
            <person name="Sato K"/>
            <person name="Hyodo S Kuraku.S."/>
        </authorList>
    </citation>
    <scope>NUCLEOTIDE SEQUENCE [LARGE SCALE GENOMIC DNA]</scope>
</reference>
<evidence type="ECO:0000256" key="1">
    <source>
        <dbReference type="ARBA" id="ARBA00004370"/>
    </source>
</evidence>
<dbReference type="PANTHER" id="PTHR24026">
    <property type="entry name" value="FAT ATYPICAL CADHERIN-RELATED"/>
    <property type="match status" value="1"/>
</dbReference>
<dbReference type="PANTHER" id="PTHR24026:SF136">
    <property type="entry name" value="PROTOCADHERIN-23"/>
    <property type="match status" value="1"/>
</dbReference>
<dbReference type="InterPro" id="IPR015919">
    <property type="entry name" value="Cadherin-like_sf"/>
</dbReference>
<comment type="caution">
    <text evidence="9">The sequence shown here is derived from an EMBL/GenBank/DDBJ whole genome shotgun (WGS) entry which is preliminary data.</text>
</comment>
<accession>A0A401TFH0</accession>
<dbReference type="EMBL" id="BEZZ01059905">
    <property type="protein sequence ID" value="GCC41378.1"/>
    <property type="molecule type" value="Genomic_DNA"/>
</dbReference>